<reference evidence="1" key="1">
    <citation type="journal article" date="2022" name="bioRxiv">
        <title>Sequencing and chromosome-scale assembly of the giantPleurodeles waltlgenome.</title>
        <authorList>
            <person name="Brown T."/>
            <person name="Elewa A."/>
            <person name="Iarovenko S."/>
            <person name="Subramanian E."/>
            <person name="Araus A.J."/>
            <person name="Petzold A."/>
            <person name="Susuki M."/>
            <person name="Suzuki K.-i.T."/>
            <person name="Hayashi T."/>
            <person name="Toyoda A."/>
            <person name="Oliveira C."/>
            <person name="Osipova E."/>
            <person name="Leigh N.D."/>
            <person name="Simon A."/>
            <person name="Yun M.H."/>
        </authorList>
    </citation>
    <scope>NUCLEOTIDE SEQUENCE</scope>
    <source>
        <strain evidence="1">20211129_DDA</strain>
        <tissue evidence="1">Liver</tissue>
    </source>
</reference>
<evidence type="ECO:0000313" key="1">
    <source>
        <dbReference type="EMBL" id="KAJ1106464.1"/>
    </source>
</evidence>
<dbReference type="AlphaFoldDB" id="A0AAV7MTQ7"/>
<proteinExistence type="predicted"/>
<dbReference type="EMBL" id="JANPWB010000013">
    <property type="protein sequence ID" value="KAJ1106464.1"/>
    <property type="molecule type" value="Genomic_DNA"/>
</dbReference>
<gene>
    <name evidence="1" type="ORF">NDU88_003865</name>
</gene>
<name>A0AAV7MTQ7_PLEWA</name>
<accession>A0AAV7MTQ7</accession>
<sequence length="290" mass="32871">MKEIHNALISLGPLIATTVCSLKAKEKEEVHTMKNKSLEIKKTIHQSPYDTMAELDVCFITKNEEPLYQNNPQHSEVRGRKDYLRTESQFFNSETFLRTEEALHFNKHLKADMEEGSTDPISEYEVVPFCIKEEEETYSVDHQNNNRTRNLACLVADDETMSRYHIIGRSGKHSGKATSENSSAIKMGQKQENGPQSGNHLWTEMAGERGREDATKCETGFSDAAHLSFHQDMPVSQRSESSNELVVFQGLELKDQIFTLEGSMPGGIPSAMFHQRFFAETAKTAWESTE</sequence>
<comment type="caution">
    <text evidence="1">The sequence shown here is derived from an EMBL/GenBank/DDBJ whole genome shotgun (WGS) entry which is preliminary data.</text>
</comment>
<dbReference type="Proteomes" id="UP001066276">
    <property type="component" value="Chromosome 9"/>
</dbReference>
<organism evidence="1 2">
    <name type="scientific">Pleurodeles waltl</name>
    <name type="common">Iberian ribbed newt</name>
    <dbReference type="NCBI Taxonomy" id="8319"/>
    <lineage>
        <taxon>Eukaryota</taxon>
        <taxon>Metazoa</taxon>
        <taxon>Chordata</taxon>
        <taxon>Craniata</taxon>
        <taxon>Vertebrata</taxon>
        <taxon>Euteleostomi</taxon>
        <taxon>Amphibia</taxon>
        <taxon>Batrachia</taxon>
        <taxon>Caudata</taxon>
        <taxon>Salamandroidea</taxon>
        <taxon>Salamandridae</taxon>
        <taxon>Pleurodelinae</taxon>
        <taxon>Pleurodeles</taxon>
    </lineage>
</organism>
<keyword evidence="2" id="KW-1185">Reference proteome</keyword>
<evidence type="ECO:0000313" key="2">
    <source>
        <dbReference type="Proteomes" id="UP001066276"/>
    </source>
</evidence>
<protein>
    <submittedName>
        <fullName evidence="1">Uncharacterized protein</fullName>
    </submittedName>
</protein>